<dbReference type="AlphaFoldDB" id="A0A6C0IFF4"/>
<evidence type="ECO:0000313" key="2">
    <source>
        <dbReference type="EMBL" id="QHT91519.1"/>
    </source>
</evidence>
<feature type="transmembrane region" description="Helical" evidence="1">
    <location>
        <begin position="48"/>
        <end position="68"/>
    </location>
</feature>
<evidence type="ECO:0000256" key="1">
    <source>
        <dbReference type="SAM" id="Phobius"/>
    </source>
</evidence>
<proteinExistence type="predicted"/>
<feature type="transmembrane region" description="Helical" evidence="1">
    <location>
        <begin position="80"/>
        <end position="102"/>
    </location>
</feature>
<feature type="transmembrane region" description="Helical" evidence="1">
    <location>
        <begin position="114"/>
        <end position="138"/>
    </location>
</feature>
<keyword evidence="1" id="KW-1133">Transmembrane helix</keyword>
<name>A0A6C0IFF4_9ZZZZ</name>
<dbReference type="EMBL" id="MN740165">
    <property type="protein sequence ID" value="QHT91519.1"/>
    <property type="molecule type" value="Genomic_DNA"/>
</dbReference>
<organism evidence="2">
    <name type="scientific">viral metagenome</name>
    <dbReference type="NCBI Taxonomy" id="1070528"/>
    <lineage>
        <taxon>unclassified sequences</taxon>
        <taxon>metagenomes</taxon>
        <taxon>organismal metagenomes</taxon>
    </lineage>
</organism>
<feature type="transmembrane region" description="Helical" evidence="1">
    <location>
        <begin position="6"/>
        <end position="27"/>
    </location>
</feature>
<reference evidence="2" key="1">
    <citation type="journal article" date="2020" name="Nature">
        <title>Giant virus diversity and host interactions through global metagenomics.</title>
        <authorList>
            <person name="Schulz F."/>
            <person name="Roux S."/>
            <person name="Paez-Espino D."/>
            <person name="Jungbluth S."/>
            <person name="Walsh D.A."/>
            <person name="Denef V.J."/>
            <person name="McMahon K.D."/>
            <person name="Konstantinidis K.T."/>
            <person name="Eloe-Fadrosh E.A."/>
            <person name="Kyrpides N.C."/>
            <person name="Woyke T."/>
        </authorList>
    </citation>
    <scope>NUCLEOTIDE SEQUENCE</scope>
    <source>
        <strain evidence="2">GVMAG-M-3300023184-77</strain>
    </source>
</reference>
<sequence>MVSYDIILPIIIGIIVGLIFLIFFAHFGRKGSDTYATIFGISSNTITTSLLLFIVVSGFIGLTAISIIVKDLDYPVKNPWKFTVETLLMALLPSLALLAIIYMRTNKINSKDMIDFGILTAKFGLFHILLQFTGYYTYVFS</sequence>
<keyword evidence="1" id="KW-0472">Membrane</keyword>
<accession>A0A6C0IFF4</accession>
<protein>
    <submittedName>
        <fullName evidence="2">Uncharacterized protein</fullName>
    </submittedName>
</protein>
<keyword evidence="1" id="KW-0812">Transmembrane</keyword>